<reference evidence="1 2" key="1">
    <citation type="journal article" date="2023" name="Nucleic Acids Res.">
        <title>The hologenome of Daphnia magna reveals possible DNA methylation and microbiome-mediated evolution of the host genome.</title>
        <authorList>
            <person name="Chaturvedi A."/>
            <person name="Li X."/>
            <person name="Dhandapani V."/>
            <person name="Marshall H."/>
            <person name="Kissane S."/>
            <person name="Cuenca-Cambronero M."/>
            <person name="Asole G."/>
            <person name="Calvet F."/>
            <person name="Ruiz-Romero M."/>
            <person name="Marangio P."/>
            <person name="Guigo R."/>
            <person name="Rago D."/>
            <person name="Mirbahai L."/>
            <person name="Eastwood N."/>
            <person name="Colbourne J.K."/>
            <person name="Zhou J."/>
            <person name="Mallon E."/>
            <person name="Orsini L."/>
        </authorList>
    </citation>
    <scope>NUCLEOTIDE SEQUENCE [LARGE SCALE GENOMIC DNA]</scope>
    <source>
        <strain evidence="1">LRV0_1</strain>
    </source>
</reference>
<organism evidence="1 2">
    <name type="scientific">Daphnia magna</name>
    <dbReference type="NCBI Taxonomy" id="35525"/>
    <lineage>
        <taxon>Eukaryota</taxon>
        <taxon>Metazoa</taxon>
        <taxon>Ecdysozoa</taxon>
        <taxon>Arthropoda</taxon>
        <taxon>Crustacea</taxon>
        <taxon>Branchiopoda</taxon>
        <taxon>Diplostraca</taxon>
        <taxon>Cladocera</taxon>
        <taxon>Anomopoda</taxon>
        <taxon>Daphniidae</taxon>
        <taxon>Daphnia</taxon>
    </lineage>
</organism>
<dbReference type="Proteomes" id="UP001234178">
    <property type="component" value="Unassembled WGS sequence"/>
</dbReference>
<accession>A0ABR0A864</accession>
<gene>
    <name evidence="1" type="ORF">OUZ56_003250</name>
</gene>
<dbReference type="EMBL" id="JAOYFB010000036">
    <property type="protein sequence ID" value="KAK4021333.1"/>
    <property type="molecule type" value="Genomic_DNA"/>
</dbReference>
<name>A0ABR0A864_9CRUS</name>
<proteinExistence type="predicted"/>
<keyword evidence="2" id="KW-1185">Reference proteome</keyword>
<comment type="caution">
    <text evidence="1">The sequence shown here is derived from an EMBL/GenBank/DDBJ whole genome shotgun (WGS) entry which is preliminary data.</text>
</comment>
<evidence type="ECO:0000313" key="2">
    <source>
        <dbReference type="Proteomes" id="UP001234178"/>
    </source>
</evidence>
<protein>
    <submittedName>
        <fullName evidence="1">Uncharacterized protein</fullName>
    </submittedName>
</protein>
<sequence>MNSKKIQHELRVFATSQEIIDVTMITTDDEIVAQWKTTQNNRPTEQLGYQPNVQSAPTVPFSPVTQQLNQQLAISQQKVAAKDDFHSESEEQLSLIKRPPVVNIDLEWGSLAATVYDADSSSQTESEHGIMREMALVDSAGNEDLSTENDDASTTTQTPASSKIDVLDCDIIYYICGYMPVISTEMEKLLKKFSIAYELRPSGKLKHRLNGSSQAYGTDFSLHFVVCV</sequence>
<evidence type="ECO:0000313" key="1">
    <source>
        <dbReference type="EMBL" id="KAK4021333.1"/>
    </source>
</evidence>